<name>B0C0G7_ACAM1</name>
<dbReference type="Proteomes" id="UP000000268">
    <property type="component" value="Chromosome"/>
</dbReference>
<organism evidence="1 2">
    <name type="scientific">Acaryochloris marina (strain MBIC 11017)</name>
    <dbReference type="NCBI Taxonomy" id="329726"/>
    <lineage>
        <taxon>Bacteria</taxon>
        <taxon>Bacillati</taxon>
        <taxon>Cyanobacteriota</taxon>
        <taxon>Cyanophyceae</taxon>
        <taxon>Acaryochloridales</taxon>
        <taxon>Acaryochloridaceae</taxon>
        <taxon>Acaryochloris</taxon>
    </lineage>
</organism>
<dbReference type="HOGENOM" id="CLU_3228084_0_0_3"/>
<reference evidence="1 2" key="1">
    <citation type="journal article" date="2008" name="Proc. Natl. Acad. Sci. U.S.A.">
        <title>Niche adaptation and genome expansion in the chlorophyll d-producing cyanobacterium Acaryochloris marina.</title>
        <authorList>
            <person name="Swingley W.D."/>
            <person name="Chen M."/>
            <person name="Cheung P.C."/>
            <person name="Conrad A.L."/>
            <person name="Dejesa L.C."/>
            <person name="Hao J."/>
            <person name="Honchak B.M."/>
            <person name="Karbach L.E."/>
            <person name="Kurdoglu A."/>
            <person name="Lahiri S."/>
            <person name="Mastrian S.D."/>
            <person name="Miyashita H."/>
            <person name="Page L."/>
            <person name="Ramakrishna P."/>
            <person name="Satoh S."/>
            <person name="Sattley W.M."/>
            <person name="Shimada Y."/>
            <person name="Taylor H.L."/>
            <person name="Tomo T."/>
            <person name="Tsuchiya T."/>
            <person name="Wang Z.T."/>
            <person name="Raymond J."/>
            <person name="Mimuro M."/>
            <person name="Blankenship R.E."/>
            <person name="Touchman J.W."/>
        </authorList>
    </citation>
    <scope>NUCLEOTIDE SEQUENCE [LARGE SCALE GENOMIC DNA]</scope>
    <source>
        <strain evidence="2">MBIC 11017</strain>
    </source>
</reference>
<gene>
    <name evidence="1" type="ordered locus">AM1_5817</name>
</gene>
<dbReference type="KEGG" id="amr:AM1_5817"/>
<dbReference type="EMBL" id="CP000828">
    <property type="protein sequence ID" value="ABW30760.1"/>
    <property type="molecule type" value="Genomic_DNA"/>
</dbReference>
<protein>
    <submittedName>
        <fullName evidence="1">Uncharacterized protein</fullName>
    </submittedName>
</protein>
<proteinExistence type="predicted"/>
<evidence type="ECO:0000313" key="1">
    <source>
        <dbReference type="EMBL" id="ABW30760.1"/>
    </source>
</evidence>
<keyword evidence="2" id="KW-1185">Reference proteome</keyword>
<evidence type="ECO:0000313" key="2">
    <source>
        <dbReference type="Proteomes" id="UP000000268"/>
    </source>
</evidence>
<dbReference type="AlphaFoldDB" id="B0C0G7"/>
<accession>B0C0G7</accession>
<sequence length="43" mass="5095">MELRLPKQALIRLMMTCESGKNNLFRFQELTHRYLVVPTVGFI</sequence>